<dbReference type="GO" id="GO:0003677">
    <property type="term" value="F:DNA binding"/>
    <property type="evidence" value="ECO:0007669"/>
    <property type="project" value="UniProtKB-KW"/>
</dbReference>
<evidence type="ECO:0000256" key="6">
    <source>
        <dbReference type="ARBA" id="ARBA00023242"/>
    </source>
</evidence>
<keyword evidence="10" id="KW-1185">Reference proteome</keyword>
<keyword evidence="4" id="KW-0238">DNA-binding</keyword>
<reference evidence="9" key="1">
    <citation type="journal article" date="2019" name="Plant J.">
        <title>Chlorella vulgaris genome assembly and annotation reveals the molecular basis for metabolic acclimation to high light conditions.</title>
        <authorList>
            <person name="Cecchin M."/>
            <person name="Marcolungo L."/>
            <person name="Rossato M."/>
            <person name="Girolomoni L."/>
            <person name="Cosentino E."/>
            <person name="Cuine S."/>
            <person name="Li-Beisson Y."/>
            <person name="Delledonne M."/>
            <person name="Ballottari M."/>
        </authorList>
    </citation>
    <scope>NUCLEOTIDE SEQUENCE</scope>
    <source>
        <strain evidence="9">211/11P</strain>
    </source>
</reference>
<dbReference type="Gene3D" id="2.30.31.10">
    <property type="entry name" value="Transcriptional Coactivator Pc4, Chain A"/>
    <property type="match status" value="4"/>
</dbReference>
<organism evidence="9 10">
    <name type="scientific">Chlorella vulgaris</name>
    <name type="common">Green alga</name>
    <dbReference type="NCBI Taxonomy" id="3077"/>
    <lineage>
        <taxon>Eukaryota</taxon>
        <taxon>Viridiplantae</taxon>
        <taxon>Chlorophyta</taxon>
        <taxon>core chlorophytes</taxon>
        <taxon>Trebouxiophyceae</taxon>
        <taxon>Chlorellales</taxon>
        <taxon>Chlorellaceae</taxon>
        <taxon>Chlorella clade</taxon>
        <taxon>Chlorella</taxon>
    </lineage>
</organism>
<dbReference type="InterPro" id="IPR009044">
    <property type="entry name" value="ssDNA-bd_transcriptional_reg"/>
</dbReference>
<dbReference type="InterPro" id="IPR045125">
    <property type="entry name" value="Sub1/Tcp4-like"/>
</dbReference>
<protein>
    <recommendedName>
        <fullName evidence="8">DEK-C domain-containing protein</fullName>
    </recommendedName>
</protein>
<proteinExistence type="inferred from homology"/>
<dbReference type="SUPFAM" id="SSF109715">
    <property type="entry name" value="DEK C-terminal domain"/>
    <property type="match status" value="1"/>
</dbReference>
<dbReference type="Pfam" id="PF08766">
    <property type="entry name" value="DEK_C"/>
    <property type="match status" value="1"/>
</dbReference>
<sequence length="420" mass="44568">MRLHEFVLAHRPTPMADARTVKQKLRKLLRVVDFDVETQRSITAQLERELNTSLSQHKPLIKEEIDAFLTEQQDEEDDAGSDSEPEPARPPPAKKQKAASGGAVLPPPPGECVVPLSAVRFATVRQYGGKSMVDVREFYDKDGSLKPGAKGLALQPEGWAVLVQQAGALTGALEAGDDAFYVELGASTKRASISTFKGRHSVDLREYYEKEGEIKPGKKGIALQAEEWGKLCTAAAQLSQQLQQSGGGGGAAPSAGPSGARKAAGSAGPCSGATANPAAAGGAAGGGGGVELSSTRRADVSAFKNVVYVNIREYYEKDGQKLPGSKGISLPREQFAALNAHAAELDAAVKQHDTAYELQLSAKRKATVSCFKKTYLVNLREYYEKDGQQLPGKKGISLSEDQWAKLLAGLPGLAAALDQT</sequence>
<evidence type="ECO:0000256" key="4">
    <source>
        <dbReference type="ARBA" id="ARBA00023125"/>
    </source>
</evidence>
<evidence type="ECO:0000313" key="9">
    <source>
        <dbReference type="EMBL" id="KAI3430671.1"/>
    </source>
</evidence>
<gene>
    <name evidence="9" type="ORF">D9Q98_005262</name>
</gene>
<dbReference type="SUPFAM" id="SSF54447">
    <property type="entry name" value="ssDNA-binding transcriptional regulator domain"/>
    <property type="match status" value="4"/>
</dbReference>
<accession>A0A9D4TP44</accession>
<dbReference type="GO" id="GO:0060261">
    <property type="term" value="P:positive regulation of transcription initiation by RNA polymerase II"/>
    <property type="evidence" value="ECO:0007669"/>
    <property type="project" value="InterPro"/>
</dbReference>
<reference evidence="9" key="2">
    <citation type="submission" date="2020-11" db="EMBL/GenBank/DDBJ databases">
        <authorList>
            <person name="Cecchin M."/>
            <person name="Marcolungo L."/>
            <person name="Rossato M."/>
            <person name="Girolomoni L."/>
            <person name="Cosentino E."/>
            <person name="Cuine S."/>
            <person name="Li-Beisson Y."/>
            <person name="Delledonne M."/>
            <person name="Ballottari M."/>
        </authorList>
    </citation>
    <scope>NUCLEOTIDE SEQUENCE</scope>
    <source>
        <strain evidence="9">211/11P</strain>
        <tissue evidence="9">Whole cell</tissue>
    </source>
</reference>
<evidence type="ECO:0000256" key="1">
    <source>
        <dbReference type="ARBA" id="ARBA00004123"/>
    </source>
</evidence>
<name>A0A9D4TP44_CHLVU</name>
<evidence type="ECO:0000313" key="10">
    <source>
        <dbReference type="Proteomes" id="UP001055712"/>
    </source>
</evidence>
<dbReference type="GO" id="GO:0003713">
    <property type="term" value="F:transcription coactivator activity"/>
    <property type="evidence" value="ECO:0007669"/>
    <property type="project" value="InterPro"/>
</dbReference>
<feature type="region of interest" description="Disordered" evidence="7">
    <location>
        <begin position="72"/>
        <end position="106"/>
    </location>
</feature>
<keyword evidence="3" id="KW-0805">Transcription regulation</keyword>
<dbReference type="InterPro" id="IPR014876">
    <property type="entry name" value="DEK_C"/>
</dbReference>
<evidence type="ECO:0000256" key="7">
    <source>
        <dbReference type="SAM" id="MobiDB-lite"/>
    </source>
</evidence>
<dbReference type="EMBL" id="SIDB01000007">
    <property type="protein sequence ID" value="KAI3430671.1"/>
    <property type="molecule type" value="Genomic_DNA"/>
</dbReference>
<comment type="subcellular location">
    <subcellularLocation>
        <location evidence="1">Nucleus</location>
    </subcellularLocation>
</comment>
<feature type="compositionally biased region" description="Low complexity" evidence="7">
    <location>
        <begin position="252"/>
        <end position="281"/>
    </location>
</feature>
<comment type="caution">
    <text evidence="9">The sequence shown here is derived from an EMBL/GenBank/DDBJ whole genome shotgun (WGS) entry which is preliminary data.</text>
</comment>
<evidence type="ECO:0000256" key="5">
    <source>
        <dbReference type="ARBA" id="ARBA00023163"/>
    </source>
</evidence>
<dbReference type="PANTHER" id="PTHR13215">
    <property type="entry name" value="RNA POLYMERASE II TRANSCRIPTIONAL COACTIVATOR"/>
    <property type="match status" value="1"/>
</dbReference>
<dbReference type="OrthoDB" id="2505440at2759"/>
<keyword evidence="5" id="KW-0804">Transcription</keyword>
<evidence type="ECO:0000256" key="2">
    <source>
        <dbReference type="ARBA" id="ARBA00009001"/>
    </source>
</evidence>
<dbReference type="InterPro" id="IPR003173">
    <property type="entry name" value="PC4_C"/>
</dbReference>
<dbReference type="AlphaFoldDB" id="A0A9D4TP44"/>
<feature type="compositionally biased region" description="Acidic residues" evidence="7">
    <location>
        <begin position="72"/>
        <end position="85"/>
    </location>
</feature>
<comment type="similarity">
    <text evidence="2">Belongs to the transcriptional coactivator PC4 family.</text>
</comment>
<dbReference type="GO" id="GO:0005634">
    <property type="term" value="C:nucleus"/>
    <property type="evidence" value="ECO:0007669"/>
    <property type="project" value="UniProtKB-SubCell"/>
</dbReference>
<feature type="domain" description="DEK-C" evidence="8">
    <location>
        <begin position="15"/>
        <end position="70"/>
    </location>
</feature>
<dbReference type="PROSITE" id="PS51998">
    <property type="entry name" value="DEK_C"/>
    <property type="match status" value="1"/>
</dbReference>
<dbReference type="Proteomes" id="UP001055712">
    <property type="component" value="Unassembled WGS sequence"/>
</dbReference>
<evidence type="ECO:0000259" key="8">
    <source>
        <dbReference type="PROSITE" id="PS51998"/>
    </source>
</evidence>
<evidence type="ECO:0000256" key="3">
    <source>
        <dbReference type="ARBA" id="ARBA00023015"/>
    </source>
</evidence>
<dbReference type="Pfam" id="PF02229">
    <property type="entry name" value="PC4"/>
    <property type="match status" value="4"/>
</dbReference>
<feature type="region of interest" description="Disordered" evidence="7">
    <location>
        <begin position="243"/>
        <end position="291"/>
    </location>
</feature>
<keyword evidence="6" id="KW-0539">Nucleus</keyword>